<dbReference type="Proteomes" id="UP000249239">
    <property type="component" value="Unassembled WGS sequence"/>
</dbReference>
<evidence type="ECO:0000313" key="3">
    <source>
        <dbReference type="Proteomes" id="UP000249239"/>
    </source>
</evidence>
<keyword evidence="1" id="KW-0472">Membrane</keyword>
<protein>
    <submittedName>
        <fullName evidence="2">Uncharacterized protein</fullName>
    </submittedName>
</protein>
<accession>A0A2W7P1C6</accession>
<evidence type="ECO:0000313" key="2">
    <source>
        <dbReference type="EMBL" id="PZX17252.1"/>
    </source>
</evidence>
<organism evidence="2 3">
    <name type="scientific">Breznakibacter xylanolyticus</name>
    <dbReference type="NCBI Taxonomy" id="990"/>
    <lineage>
        <taxon>Bacteria</taxon>
        <taxon>Pseudomonadati</taxon>
        <taxon>Bacteroidota</taxon>
        <taxon>Bacteroidia</taxon>
        <taxon>Marinilabiliales</taxon>
        <taxon>Marinilabiliaceae</taxon>
        <taxon>Breznakibacter</taxon>
    </lineage>
</organism>
<keyword evidence="1" id="KW-0812">Transmembrane</keyword>
<comment type="caution">
    <text evidence="2">The sequence shown here is derived from an EMBL/GenBank/DDBJ whole genome shotgun (WGS) entry which is preliminary data.</text>
</comment>
<keyword evidence="3" id="KW-1185">Reference proteome</keyword>
<evidence type="ECO:0000256" key="1">
    <source>
        <dbReference type="SAM" id="Phobius"/>
    </source>
</evidence>
<reference evidence="2 3" key="1">
    <citation type="submission" date="2018-06" db="EMBL/GenBank/DDBJ databases">
        <title>Genomic Encyclopedia of Archaeal and Bacterial Type Strains, Phase II (KMG-II): from individual species to whole genera.</title>
        <authorList>
            <person name="Goeker M."/>
        </authorList>
    </citation>
    <scope>NUCLEOTIDE SEQUENCE [LARGE SCALE GENOMIC DNA]</scope>
    <source>
        <strain evidence="2 3">DSM 6779</strain>
    </source>
</reference>
<dbReference type="AlphaFoldDB" id="A0A2W7P1C6"/>
<feature type="transmembrane region" description="Helical" evidence="1">
    <location>
        <begin position="43"/>
        <end position="63"/>
    </location>
</feature>
<sequence length="74" mass="8572">MAIPGLKRMKKRLPNHQQPLFLFNLFNFHIRHIVEKRMKMIKYYLFQPVSHAGVGMFAFEFGIPQSNGLIGSPG</sequence>
<keyword evidence="1" id="KW-1133">Transmembrane helix</keyword>
<name>A0A2W7P1C6_9BACT</name>
<dbReference type="EMBL" id="QKZK01000010">
    <property type="protein sequence ID" value="PZX17252.1"/>
    <property type="molecule type" value="Genomic_DNA"/>
</dbReference>
<gene>
    <name evidence="2" type="ORF">LX69_01567</name>
</gene>
<proteinExistence type="predicted"/>